<dbReference type="EMBL" id="UINC01014247">
    <property type="protein sequence ID" value="SVA60914.1"/>
    <property type="molecule type" value="Genomic_DNA"/>
</dbReference>
<dbReference type="PROSITE" id="PS50853">
    <property type="entry name" value="FN3"/>
    <property type="match status" value="1"/>
</dbReference>
<dbReference type="InterPro" id="IPR013783">
    <property type="entry name" value="Ig-like_fold"/>
</dbReference>
<evidence type="ECO:0000313" key="2">
    <source>
        <dbReference type="EMBL" id="SVA60914.1"/>
    </source>
</evidence>
<name>A0A381X845_9ZZZZ</name>
<dbReference type="SUPFAM" id="SSF49265">
    <property type="entry name" value="Fibronectin type III"/>
    <property type="match status" value="1"/>
</dbReference>
<reference evidence="2" key="1">
    <citation type="submission" date="2018-05" db="EMBL/GenBank/DDBJ databases">
        <authorList>
            <person name="Lanie J.A."/>
            <person name="Ng W.-L."/>
            <person name="Kazmierczak K.M."/>
            <person name="Andrzejewski T.M."/>
            <person name="Davidsen T.M."/>
            <person name="Wayne K.J."/>
            <person name="Tettelin H."/>
            <person name="Glass J.I."/>
            <person name="Rusch D."/>
            <person name="Podicherti R."/>
            <person name="Tsui H.-C.T."/>
            <person name="Winkler M.E."/>
        </authorList>
    </citation>
    <scope>NUCLEOTIDE SEQUENCE</scope>
</reference>
<dbReference type="InterPro" id="IPR003961">
    <property type="entry name" value="FN3_dom"/>
</dbReference>
<gene>
    <name evidence="2" type="ORF">METZ01_LOCUS113768</name>
</gene>
<dbReference type="Gene3D" id="2.60.40.10">
    <property type="entry name" value="Immunoglobulins"/>
    <property type="match status" value="1"/>
</dbReference>
<sequence>MGKVSETSKRFVKVGTLQSYFSAWGSERAWNNIYYEGLRWPADYPYQDNSVIKRSWIALKDFEDENGYHWDHYGLYFALDYTGQSIFPMELKQSAKFLPPTVYVDGIDVNAVSADIIDDVNPDQKADRIITNIVNTSIGLTMTRKIYAFTQQYHDNYFIKEFTFTNTGNTDWDDEIELSATLNDIMIGWGTRYSCGREGTFNIGDGQSWGKHTWVTKRGENYSDHINDIINEDIPIVEWLRCGFSWAGQTTINSFNNIGAPDINSDGRLTSPHHVGSVVLHVDNSTTNTSDDPNQPAFFGWHAGDTYPRVGNLGPSDELNMVKLYDMLSGTPFEGLGGSDRLDETIMGSGDIYMIHGTDPFTIHNDAGGTNVMMTYGPFTIGPNESITIVEAEGINGLSRDKCEEIGQRWKIAYDNSNDNGPFTLPNGEQTNNKNIYKNSWVFTGKDSILLTFGRAKRNFDNGMAIPQPPQPPIIFNVTSGGDRIYLSWGPSPSETDPDFAGYKIFRALGKVDTTYDEIFSGWPGTPVFEDITAIRGFSYYYYIVAFNNGSNNTTGETNPVGSLMSNRFYTRTTFPAYLRRKAGDALSDIRIVPNPYHLSATDIQYPGERNKIMFLNIPPQ</sequence>
<feature type="non-terminal residue" evidence="2">
    <location>
        <position position="621"/>
    </location>
</feature>
<evidence type="ECO:0000259" key="1">
    <source>
        <dbReference type="PROSITE" id="PS50853"/>
    </source>
</evidence>
<feature type="domain" description="Fibronectin type-III" evidence="1">
    <location>
        <begin position="469"/>
        <end position="566"/>
    </location>
</feature>
<proteinExistence type="predicted"/>
<dbReference type="InterPro" id="IPR036116">
    <property type="entry name" value="FN3_sf"/>
</dbReference>
<protein>
    <recommendedName>
        <fullName evidence="1">Fibronectin type-III domain-containing protein</fullName>
    </recommendedName>
</protein>
<organism evidence="2">
    <name type="scientific">marine metagenome</name>
    <dbReference type="NCBI Taxonomy" id="408172"/>
    <lineage>
        <taxon>unclassified sequences</taxon>
        <taxon>metagenomes</taxon>
        <taxon>ecological metagenomes</taxon>
    </lineage>
</organism>
<accession>A0A381X845</accession>
<dbReference type="AlphaFoldDB" id="A0A381X845"/>